<keyword evidence="3" id="KW-0245">EGF-like domain</keyword>
<dbReference type="GO" id="GO:0004674">
    <property type="term" value="F:protein serine/threonine kinase activity"/>
    <property type="evidence" value="ECO:0007669"/>
    <property type="project" value="UniProtKB-KW"/>
</dbReference>
<dbReference type="PANTHER" id="PTHR47974">
    <property type="entry name" value="OS07G0415500 PROTEIN"/>
    <property type="match status" value="1"/>
</dbReference>
<dbReference type="Pfam" id="PF01453">
    <property type="entry name" value="B_lectin"/>
    <property type="match status" value="1"/>
</dbReference>
<feature type="binding site" evidence="18">
    <location>
        <position position="567"/>
    </location>
    <ligand>
        <name>ATP</name>
        <dbReference type="ChEBI" id="CHEBI:30616"/>
    </ligand>
</feature>
<dbReference type="InterPro" id="IPR011009">
    <property type="entry name" value="Kinase-like_dom_sf"/>
</dbReference>
<evidence type="ECO:0000256" key="4">
    <source>
        <dbReference type="ARBA" id="ARBA00022679"/>
    </source>
</evidence>
<evidence type="ECO:0000256" key="8">
    <source>
        <dbReference type="ARBA" id="ARBA00022777"/>
    </source>
</evidence>
<evidence type="ECO:0000259" key="21">
    <source>
        <dbReference type="PROSITE" id="PS50011"/>
    </source>
</evidence>
<reference evidence="23 24" key="1">
    <citation type="journal article" date="2021" name="Nat. Commun.">
        <title>Incipient diploidization of the medicinal plant Perilla within 10,000 years.</title>
        <authorList>
            <person name="Zhang Y."/>
            <person name="Shen Q."/>
            <person name="Leng L."/>
            <person name="Zhang D."/>
            <person name="Chen S."/>
            <person name="Shi Y."/>
            <person name="Ning Z."/>
            <person name="Chen S."/>
        </authorList>
    </citation>
    <scope>NUCLEOTIDE SEQUENCE [LARGE SCALE GENOMIC DNA]</scope>
    <source>
        <strain evidence="24">cv. PC099</strain>
    </source>
</reference>
<dbReference type="Pfam" id="PF00954">
    <property type="entry name" value="S_locus_glycop"/>
    <property type="match status" value="1"/>
</dbReference>
<evidence type="ECO:0000256" key="2">
    <source>
        <dbReference type="ARBA" id="ARBA00022527"/>
    </source>
</evidence>
<evidence type="ECO:0000256" key="11">
    <source>
        <dbReference type="ARBA" id="ARBA00023136"/>
    </source>
</evidence>
<dbReference type="SMART" id="SM00220">
    <property type="entry name" value="S_TKc"/>
    <property type="match status" value="1"/>
</dbReference>
<dbReference type="InterPro" id="IPR036426">
    <property type="entry name" value="Bulb-type_lectin_dom_sf"/>
</dbReference>
<evidence type="ECO:0000256" key="14">
    <source>
        <dbReference type="ARBA" id="ARBA00023180"/>
    </source>
</evidence>
<dbReference type="Gene3D" id="3.30.200.20">
    <property type="entry name" value="Phosphorylase Kinase, domain 1"/>
    <property type="match status" value="1"/>
</dbReference>
<evidence type="ECO:0000313" key="24">
    <source>
        <dbReference type="Proteomes" id="UP001190926"/>
    </source>
</evidence>
<dbReference type="GO" id="GO:0005524">
    <property type="term" value="F:ATP binding"/>
    <property type="evidence" value="ECO:0007669"/>
    <property type="project" value="UniProtKB-UniRule"/>
</dbReference>
<evidence type="ECO:0000259" key="22">
    <source>
        <dbReference type="PROSITE" id="PS50927"/>
    </source>
</evidence>
<evidence type="ECO:0000256" key="20">
    <source>
        <dbReference type="SAM" id="SignalP"/>
    </source>
</evidence>
<dbReference type="InterPro" id="IPR000858">
    <property type="entry name" value="S_locus_glycoprot_dom"/>
</dbReference>
<dbReference type="PROSITE" id="PS50011">
    <property type="entry name" value="PROTEIN_KINASE_DOM"/>
    <property type="match status" value="1"/>
</dbReference>
<keyword evidence="13" id="KW-0675">Receptor</keyword>
<dbReference type="PROSITE" id="PS00107">
    <property type="entry name" value="PROTEIN_KINASE_ATP"/>
    <property type="match status" value="1"/>
</dbReference>
<dbReference type="Pfam" id="PF00069">
    <property type="entry name" value="Pkinase"/>
    <property type="match status" value="1"/>
</dbReference>
<dbReference type="GO" id="GO:0048544">
    <property type="term" value="P:recognition of pollen"/>
    <property type="evidence" value="ECO:0007669"/>
    <property type="project" value="InterPro"/>
</dbReference>
<organism evidence="23 24">
    <name type="scientific">Perilla frutescens var. hirtella</name>
    <name type="common">Perilla citriodora</name>
    <name type="synonym">Perilla setoyensis</name>
    <dbReference type="NCBI Taxonomy" id="608512"/>
    <lineage>
        <taxon>Eukaryota</taxon>
        <taxon>Viridiplantae</taxon>
        <taxon>Streptophyta</taxon>
        <taxon>Embryophyta</taxon>
        <taxon>Tracheophyta</taxon>
        <taxon>Spermatophyta</taxon>
        <taxon>Magnoliopsida</taxon>
        <taxon>eudicotyledons</taxon>
        <taxon>Gunneridae</taxon>
        <taxon>Pentapetalae</taxon>
        <taxon>asterids</taxon>
        <taxon>lamiids</taxon>
        <taxon>Lamiales</taxon>
        <taxon>Lamiaceae</taxon>
        <taxon>Nepetoideae</taxon>
        <taxon>Elsholtzieae</taxon>
        <taxon>Perilla</taxon>
    </lineage>
</organism>
<comment type="caution">
    <text evidence="23">The sequence shown here is derived from an EMBL/GenBank/DDBJ whole genome shotgun (WGS) entry which is preliminary data.</text>
</comment>
<keyword evidence="4 17" id="KW-0808">Transferase</keyword>
<gene>
    <name evidence="23" type="ORF">C2S53_007099</name>
</gene>
<keyword evidence="24" id="KW-1185">Reference proteome</keyword>
<dbReference type="EMBL" id="SDAM02029574">
    <property type="protein sequence ID" value="KAH6755973.1"/>
    <property type="molecule type" value="Genomic_DNA"/>
</dbReference>
<evidence type="ECO:0000256" key="17">
    <source>
        <dbReference type="PIRNR" id="PIRNR000641"/>
    </source>
</evidence>
<evidence type="ECO:0000256" key="19">
    <source>
        <dbReference type="SAM" id="Phobius"/>
    </source>
</evidence>
<evidence type="ECO:0000256" key="6">
    <source>
        <dbReference type="ARBA" id="ARBA00022729"/>
    </source>
</evidence>
<comment type="catalytic activity">
    <reaction evidence="16 17">
        <text>L-seryl-[protein] + ATP = O-phospho-L-seryl-[protein] + ADP + H(+)</text>
        <dbReference type="Rhea" id="RHEA:17989"/>
        <dbReference type="Rhea" id="RHEA-COMP:9863"/>
        <dbReference type="Rhea" id="RHEA-COMP:11604"/>
        <dbReference type="ChEBI" id="CHEBI:15378"/>
        <dbReference type="ChEBI" id="CHEBI:29999"/>
        <dbReference type="ChEBI" id="CHEBI:30616"/>
        <dbReference type="ChEBI" id="CHEBI:83421"/>
        <dbReference type="ChEBI" id="CHEBI:456216"/>
        <dbReference type="EC" id="2.7.11.1"/>
    </reaction>
</comment>
<keyword evidence="5 19" id="KW-0812">Transmembrane</keyword>
<keyword evidence="8 17" id="KW-0418">Kinase</keyword>
<comment type="similarity">
    <text evidence="17">Belongs to the protein kinase superfamily. Ser/Thr protein kinase family.</text>
</comment>
<feature type="signal peptide" evidence="20">
    <location>
        <begin position="1"/>
        <end position="19"/>
    </location>
</feature>
<keyword evidence="12" id="KW-1015">Disulfide bond</keyword>
<dbReference type="SMART" id="SM00108">
    <property type="entry name" value="B_lectin"/>
    <property type="match status" value="2"/>
</dbReference>
<dbReference type="FunFam" id="2.90.10.10:FF:000026">
    <property type="entry name" value="Serine/threonine-protein kinase"/>
    <property type="match status" value="1"/>
</dbReference>
<dbReference type="PANTHER" id="PTHR47974:SF18">
    <property type="entry name" value="RECEPTOR-LIKE SERINE_THREONINE-PROTEIN KINASE"/>
    <property type="match status" value="1"/>
</dbReference>
<evidence type="ECO:0000256" key="7">
    <source>
        <dbReference type="ARBA" id="ARBA00022741"/>
    </source>
</evidence>
<evidence type="ECO:0000256" key="18">
    <source>
        <dbReference type="PROSITE-ProRule" id="PRU10141"/>
    </source>
</evidence>
<dbReference type="AlphaFoldDB" id="A0AAD4INT3"/>
<dbReference type="InterPro" id="IPR000742">
    <property type="entry name" value="EGF"/>
</dbReference>
<evidence type="ECO:0000256" key="10">
    <source>
        <dbReference type="ARBA" id="ARBA00022989"/>
    </source>
</evidence>
<dbReference type="Gene3D" id="1.10.510.10">
    <property type="entry name" value="Transferase(Phosphotransferase) domain 1"/>
    <property type="match status" value="1"/>
</dbReference>
<dbReference type="Proteomes" id="UP001190926">
    <property type="component" value="Unassembled WGS sequence"/>
</dbReference>
<dbReference type="GO" id="GO:0016020">
    <property type="term" value="C:membrane"/>
    <property type="evidence" value="ECO:0007669"/>
    <property type="project" value="UniProtKB-SubCell"/>
</dbReference>
<dbReference type="PROSITE" id="PS00108">
    <property type="entry name" value="PROTEIN_KINASE_ST"/>
    <property type="match status" value="1"/>
</dbReference>
<dbReference type="EC" id="2.7.11.1" evidence="17"/>
<feature type="chain" id="PRO_5042096037" description="Receptor-like serine/threonine-protein kinase" evidence="20">
    <location>
        <begin position="20"/>
        <end position="849"/>
    </location>
</feature>
<evidence type="ECO:0000256" key="9">
    <source>
        <dbReference type="ARBA" id="ARBA00022840"/>
    </source>
</evidence>
<dbReference type="PROSITE" id="PS50927">
    <property type="entry name" value="BULB_LECTIN"/>
    <property type="match status" value="1"/>
</dbReference>
<dbReference type="InterPro" id="IPR017441">
    <property type="entry name" value="Protein_kinase_ATP_BS"/>
</dbReference>
<evidence type="ECO:0000256" key="13">
    <source>
        <dbReference type="ARBA" id="ARBA00023170"/>
    </source>
</evidence>
<dbReference type="PIRSF" id="PIRSF000641">
    <property type="entry name" value="SRK"/>
    <property type="match status" value="1"/>
</dbReference>
<dbReference type="Gene3D" id="2.90.10.10">
    <property type="entry name" value="Bulb-type lectin domain"/>
    <property type="match status" value="2"/>
</dbReference>
<evidence type="ECO:0000256" key="16">
    <source>
        <dbReference type="ARBA" id="ARBA00048679"/>
    </source>
</evidence>
<feature type="domain" description="Bulb-type lectin" evidence="22">
    <location>
        <begin position="24"/>
        <end position="149"/>
    </location>
</feature>
<dbReference type="FunFam" id="3.30.200.20:FF:000059">
    <property type="entry name" value="S-receptor-like serine/threonine-protein kinase"/>
    <property type="match status" value="1"/>
</dbReference>
<keyword evidence="11 19" id="KW-0472">Membrane</keyword>
<dbReference type="InterPro" id="IPR001480">
    <property type="entry name" value="Bulb-type_lectin_dom"/>
</dbReference>
<accession>A0AAD4INT3</accession>
<keyword evidence="7 17" id="KW-0547">Nucleotide-binding</keyword>
<name>A0AAD4INT3_PERFH</name>
<evidence type="ECO:0000313" key="23">
    <source>
        <dbReference type="EMBL" id="KAH6755973.1"/>
    </source>
</evidence>
<keyword evidence="14" id="KW-0325">Glycoprotein</keyword>
<proteinExistence type="inferred from homology"/>
<comment type="catalytic activity">
    <reaction evidence="15 17">
        <text>L-threonyl-[protein] + ATP = O-phospho-L-threonyl-[protein] + ADP + H(+)</text>
        <dbReference type="Rhea" id="RHEA:46608"/>
        <dbReference type="Rhea" id="RHEA-COMP:11060"/>
        <dbReference type="Rhea" id="RHEA-COMP:11605"/>
        <dbReference type="ChEBI" id="CHEBI:15378"/>
        <dbReference type="ChEBI" id="CHEBI:30013"/>
        <dbReference type="ChEBI" id="CHEBI:30616"/>
        <dbReference type="ChEBI" id="CHEBI:61977"/>
        <dbReference type="ChEBI" id="CHEBI:456216"/>
        <dbReference type="EC" id="2.7.11.1"/>
    </reaction>
</comment>
<dbReference type="PROSITE" id="PS01186">
    <property type="entry name" value="EGF_2"/>
    <property type="match status" value="1"/>
</dbReference>
<evidence type="ECO:0000256" key="1">
    <source>
        <dbReference type="ARBA" id="ARBA00004479"/>
    </source>
</evidence>
<evidence type="ECO:0000256" key="12">
    <source>
        <dbReference type="ARBA" id="ARBA00023157"/>
    </source>
</evidence>
<evidence type="ECO:0000256" key="3">
    <source>
        <dbReference type="ARBA" id="ARBA00022536"/>
    </source>
</evidence>
<evidence type="ECO:0000256" key="5">
    <source>
        <dbReference type="ARBA" id="ARBA00022692"/>
    </source>
</evidence>
<keyword evidence="9 17" id="KW-0067">ATP-binding</keyword>
<keyword evidence="6 20" id="KW-0732">Signal</keyword>
<dbReference type="InterPro" id="IPR024171">
    <property type="entry name" value="SRK-like_kinase"/>
</dbReference>
<sequence>MGATLVLLLLLCAATSAAAAQHKNSKIPVPSSLSPGTNSSVWLSPSGKFAFGFYDTPNGYAVCIFLAGFSDKTVVWTANKIGPMLPNNVYSLEINDYKGLVLWQYRNGGDYIYDPIASPEEHIEWGSMLDNGNFVLYNSKGRVIWQSFDNPTGALLPGQRLLPGRELFSSASETDPSIGLFRLKMQRDGNLVQYPVNTPDTDENAYFASGTYGAGRNVSLNLGNDGRLYLSNGDDEIQDITSGGSEGPTIYLARVDPDGIFRLYNRSLDGEGNWTTIWASTDDRCDPRGICGVNSFCSSYQINVNVECTCLPGFRDSGAGCHQDFNVQDCRDKNPSVRYEMRAVENVTWEDNYYAAMNDTVTQVECGRACLDDCDCVVALFSDGNCRKQRSPIRYGRMSSDTSMALVRVALPALTLSSPIQPPDASDGKPEPPDASGKHVDHQFHLPFHFCSSLALRSGKGIPGSKKGISDMQKYTLIGVSIGISLLVISSLIIYYLRRKGGFCSQDEESKQNVNKLVLDHGSLAPKRYSYKEIKKITNTFTERLGRGGYGIVYKGKLPDGQLVAVKVLTKTHGNADEFVNEVASISRTSHVNIVNLLGFCFERKKRALVYEFMPNKSLDKFIYKSGSVDAECSLEWRKLYEIAVGVARGLEYLHRGCNTRIVHFDIKPQNILLDQDFCPKISDFGLAKLCMRKQSVISMLGTRGTIGYIAPEVFSRNFGVVSHKSDVYSYGIMLLQMAEARTNVEVKSFQTSENFFLEDIYKHVLVQNEKVCAVITEEEEEAVKKMLMVGFWCIQTAPTDRPSMNNVVDMLEGNLQCIEIPPLPFLLSSPKPQSSCLLPVIVESPRST</sequence>
<feature type="transmembrane region" description="Helical" evidence="19">
    <location>
        <begin position="475"/>
        <end position="497"/>
    </location>
</feature>
<keyword evidence="10 19" id="KW-1133">Transmembrane helix</keyword>
<comment type="subcellular location">
    <subcellularLocation>
        <location evidence="1">Membrane</location>
        <topology evidence="1">Single-pass type I membrane protein</topology>
    </subcellularLocation>
</comment>
<dbReference type="SUPFAM" id="SSF56112">
    <property type="entry name" value="Protein kinase-like (PK-like)"/>
    <property type="match status" value="1"/>
</dbReference>
<feature type="domain" description="Protein kinase" evidence="21">
    <location>
        <begin position="539"/>
        <end position="827"/>
    </location>
</feature>
<protein>
    <recommendedName>
        <fullName evidence="17">Receptor-like serine/threonine-protein kinase</fullName>
        <ecNumber evidence="17">2.7.11.1</ecNumber>
    </recommendedName>
</protein>
<keyword evidence="2 17" id="KW-0723">Serine/threonine-protein kinase</keyword>
<dbReference type="FunFam" id="1.10.510.10:FF:000590">
    <property type="entry name" value="PR5-like receptor kinase"/>
    <property type="match status" value="1"/>
</dbReference>
<evidence type="ECO:0000256" key="15">
    <source>
        <dbReference type="ARBA" id="ARBA00047899"/>
    </source>
</evidence>
<dbReference type="SUPFAM" id="SSF51110">
    <property type="entry name" value="alpha-D-mannose-specific plant lectins"/>
    <property type="match status" value="2"/>
</dbReference>
<dbReference type="InterPro" id="IPR000719">
    <property type="entry name" value="Prot_kinase_dom"/>
</dbReference>
<dbReference type="InterPro" id="IPR008271">
    <property type="entry name" value="Ser/Thr_kinase_AS"/>
</dbReference>